<dbReference type="Proteomes" id="UP000011680">
    <property type="component" value="Unassembled WGS sequence"/>
</dbReference>
<evidence type="ECO:0000256" key="1">
    <source>
        <dbReference type="SAM" id="Phobius"/>
    </source>
</evidence>
<name>M0N4T1_9EURY</name>
<evidence type="ECO:0000313" key="2">
    <source>
        <dbReference type="EMBL" id="EMA52119.1"/>
    </source>
</evidence>
<dbReference type="STRING" id="1227457.C451_12462"/>
<feature type="transmembrane region" description="Helical" evidence="1">
    <location>
        <begin position="164"/>
        <end position="184"/>
    </location>
</feature>
<keyword evidence="1" id="KW-1133">Transmembrane helix</keyword>
<comment type="caution">
    <text evidence="2">The sequence shown here is derived from an EMBL/GenBank/DDBJ whole genome shotgun (WGS) entry which is preliminary data.</text>
</comment>
<organism evidence="2 3">
    <name type="scientific">Halococcus thailandensis JCM 13552</name>
    <dbReference type="NCBI Taxonomy" id="1227457"/>
    <lineage>
        <taxon>Archaea</taxon>
        <taxon>Methanobacteriati</taxon>
        <taxon>Methanobacteriota</taxon>
        <taxon>Stenosarchaea group</taxon>
        <taxon>Halobacteria</taxon>
        <taxon>Halobacteriales</taxon>
        <taxon>Halococcaceae</taxon>
        <taxon>Halococcus</taxon>
    </lineage>
</organism>
<feature type="transmembrane region" description="Helical" evidence="1">
    <location>
        <begin position="99"/>
        <end position="123"/>
    </location>
</feature>
<proteinExistence type="predicted"/>
<reference evidence="2 3" key="1">
    <citation type="journal article" date="2014" name="PLoS Genet.">
        <title>Phylogenetically driven sequencing of extremely halophilic archaea reveals strategies for static and dynamic osmo-response.</title>
        <authorList>
            <person name="Becker E.A."/>
            <person name="Seitzer P.M."/>
            <person name="Tritt A."/>
            <person name="Larsen D."/>
            <person name="Krusor M."/>
            <person name="Yao A.I."/>
            <person name="Wu D."/>
            <person name="Madern D."/>
            <person name="Eisen J.A."/>
            <person name="Darling A.E."/>
            <person name="Facciotti M.T."/>
        </authorList>
    </citation>
    <scope>NUCLEOTIDE SEQUENCE [LARGE SCALE GENOMIC DNA]</scope>
    <source>
        <strain evidence="2 3">JCM 13552</strain>
    </source>
</reference>
<keyword evidence="1" id="KW-0472">Membrane</keyword>
<dbReference type="RefSeq" id="WP_007740924.1">
    <property type="nucleotide sequence ID" value="NZ_AOMF01000159.1"/>
</dbReference>
<keyword evidence="1" id="KW-0812">Transmembrane</keyword>
<dbReference type="EMBL" id="AOMF01000159">
    <property type="protein sequence ID" value="EMA52119.1"/>
    <property type="molecule type" value="Genomic_DNA"/>
</dbReference>
<feature type="transmembrane region" description="Helical" evidence="1">
    <location>
        <begin position="135"/>
        <end position="158"/>
    </location>
</feature>
<sequence length="185" mass="18947">MSGHLAERFGTAGNALAVGESEVRTYVWTALLLTALIAVCVPVVAVVSGLPTPVLVVVAGLCYLAVVFASGHALTGLASAAIVLTLFDISTTLVEGPGIATIDVMAADVVTVPLLFVLLYEFLDDRPSVGFNGRSIATFGLVGFVAWTFVAGLVANGGSTGAGVMYAIEQLRNLIVFAVAALIVH</sequence>
<feature type="transmembrane region" description="Helical" evidence="1">
    <location>
        <begin position="54"/>
        <end position="87"/>
    </location>
</feature>
<gene>
    <name evidence="2" type="ORF">C451_12462</name>
</gene>
<dbReference type="AlphaFoldDB" id="M0N4T1"/>
<keyword evidence="3" id="KW-1185">Reference proteome</keyword>
<evidence type="ECO:0000313" key="3">
    <source>
        <dbReference type="Proteomes" id="UP000011680"/>
    </source>
</evidence>
<dbReference type="PATRIC" id="fig|1227457.3.peg.2364"/>
<protein>
    <submittedName>
        <fullName evidence="2">Uncharacterized protein</fullName>
    </submittedName>
</protein>
<accession>M0N4T1</accession>
<feature type="transmembrane region" description="Helical" evidence="1">
    <location>
        <begin position="26"/>
        <end position="47"/>
    </location>
</feature>